<reference evidence="1 2" key="1">
    <citation type="journal article" date="2024" name="Ann. Entomol. Soc. Am.">
        <title>Genomic analyses of the southern and eastern yellowjacket wasps (Hymenoptera: Vespidae) reveal evolutionary signatures of social life.</title>
        <authorList>
            <person name="Catto M.A."/>
            <person name="Caine P.B."/>
            <person name="Orr S.E."/>
            <person name="Hunt B.G."/>
            <person name="Goodisman M.A.D."/>
        </authorList>
    </citation>
    <scope>NUCLEOTIDE SEQUENCE [LARGE SCALE GENOMIC DNA]</scope>
    <source>
        <strain evidence="1">232</strain>
        <tissue evidence="1">Head and thorax</tissue>
    </source>
</reference>
<keyword evidence="2" id="KW-1185">Reference proteome</keyword>
<dbReference type="AlphaFoldDB" id="A0ABD2BPM6"/>
<dbReference type="Proteomes" id="UP001607303">
    <property type="component" value="Unassembled WGS sequence"/>
</dbReference>
<proteinExistence type="predicted"/>
<accession>A0ABD2BPM6</accession>
<sequence>MNLCVALHLSDLYELLMMDIISIFICMIRTKNPLRLTCAKICIVSLYTFIDVSLQEVLVLLFQFQF</sequence>
<protein>
    <submittedName>
        <fullName evidence="1">Odorant receptor 13a-like</fullName>
    </submittedName>
</protein>
<name>A0ABD2BPM6_VESMC</name>
<comment type="caution">
    <text evidence="1">The sequence shown here is derived from an EMBL/GenBank/DDBJ whole genome shotgun (WGS) entry which is preliminary data.</text>
</comment>
<organism evidence="1 2">
    <name type="scientific">Vespula maculifrons</name>
    <name type="common">Eastern yellow jacket</name>
    <name type="synonym">Wasp</name>
    <dbReference type="NCBI Taxonomy" id="7453"/>
    <lineage>
        <taxon>Eukaryota</taxon>
        <taxon>Metazoa</taxon>
        <taxon>Ecdysozoa</taxon>
        <taxon>Arthropoda</taxon>
        <taxon>Hexapoda</taxon>
        <taxon>Insecta</taxon>
        <taxon>Pterygota</taxon>
        <taxon>Neoptera</taxon>
        <taxon>Endopterygota</taxon>
        <taxon>Hymenoptera</taxon>
        <taxon>Apocrita</taxon>
        <taxon>Aculeata</taxon>
        <taxon>Vespoidea</taxon>
        <taxon>Vespidae</taxon>
        <taxon>Vespinae</taxon>
        <taxon>Vespula</taxon>
    </lineage>
</organism>
<evidence type="ECO:0000313" key="2">
    <source>
        <dbReference type="Proteomes" id="UP001607303"/>
    </source>
</evidence>
<gene>
    <name evidence="1" type="ORF">V1477_013914</name>
</gene>
<dbReference type="EMBL" id="JAYRBN010000071">
    <property type="protein sequence ID" value="KAL2734737.1"/>
    <property type="molecule type" value="Genomic_DNA"/>
</dbReference>
<evidence type="ECO:0000313" key="1">
    <source>
        <dbReference type="EMBL" id="KAL2734737.1"/>
    </source>
</evidence>